<evidence type="ECO:0000313" key="2">
    <source>
        <dbReference type="Proteomes" id="UP000626092"/>
    </source>
</evidence>
<accession>A0A834H1P6</accession>
<name>A0A834H1P6_RHOSS</name>
<dbReference type="Proteomes" id="UP000626092">
    <property type="component" value="Unassembled WGS sequence"/>
</dbReference>
<dbReference type="EMBL" id="WJXA01000006">
    <property type="protein sequence ID" value="KAF7139978.1"/>
    <property type="molecule type" value="Genomic_DNA"/>
</dbReference>
<sequence length="110" mass="12189">MLWHGKGKEQTLEVVSSDLRKLAQFKKPVELELEEEEPFVLLQEEEDEGCESSDECQAMQHGVVDGSKVNSSVPGPSSSSDGYKRFGFRHETLSAEAKACWPKLFSGIGN</sequence>
<reference evidence="1" key="1">
    <citation type="submission" date="2019-11" db="EMBL/GenBank/DDBJ databases">
        <authorList>
            <person name="Liu Y."/>
            <person name="Hou J."/>
            <person name="Li T.-Q."/>
            <person name="Guan C.-H."/>
            <person name="Wu X."/>
            <person name="Wu H.-Z."/>
            <person name="Ling F."/>
            <person name="Zhang R."/>
            <person name="Shi X.-G."/>
            <person name="Ren J.-P."/>
            <person name="Chen E.-F."/>
            <person name="Sun J.-M."/>
        </authorList>
    </citation>
    <scope>NUCLEOTIDE SEQUENCE</scope>
    <source>
        <strain evidence="1">Adult_tree_wgs_1</strain>
        <tissue evidence="1">Leaves</tissue>
    </source>
</reference>
<dbReference type="AlphaFoldDB" id="A0A834H1P6"/>
<keyword evidence="2" id="KW-1185">Reference proteome</keyword>
<proteinExistence type="predicted"/>
<organism evidence="1 2">
    <name type="scientific">Rhododendron simsii</name>
    <name type="common">Sims's rhododendron</name>
    <dbReference type="NCBI Taxonomy" id="118357"/>
    <lineage>
        <taxon>Eukaryota</taxon>
        <taxon>Viridiplantae</taxon>
        <taxon>Streptophyta</taxon>
        <taxon>Embryophyta</taxon>
        <taxon>Tracheophyta</taxon>
        <taxon>Spermatophyta</taxon>
        <taxon>Magnoliopsida</taxon>
        <taxon>eudicotyledons</taxon>
        <taxon>Gunneridae</taxon>
        <taxon>Pentapetalae</taxon>
        <taxon>asterids</taxon>
        <taxon>Ericales</taxon>
        <taxon>Ericaceae</taxon>
        <taxon>Ericoideae</taxon>
        <taxon>Rhodoreae</taxon>
        <taxon>Rhododendron</taxon>
    </lineage>
</organism>
<evidence type="ECO:0000313" key="1">
    <source>
        <dbReference type="EMBL" id="KAF7139978.1"/>
    </source>
</evidence>
<gene>
    <name evidence="1" type="ORF">RHSIM_Rhsim06G0011600</name>
</gene>
<comment type="caution">
    <text evidence="1">The sequence shown here is derived from an EMBL/GenBank/DDBJ whole genome shotgun (WGS) entry which is preliminary data.</text>
</comment>
<protein>
    <submittedName>
        <fullName evidence="1">Uncharacterized protein</fullName>
    </submittedName>
</protein>